<evidence type="ECO:0000259" key="2">
    <source>
        <dbReference type="PROSITE" id="PS51186"/>
    </source>
</evidence>
<dbReference type="EMBL" id="JAKNCJ010000001">
    <property type="protein sequence ID" value="MCL6422108.1"/>
    <property type="molecule type" value="Genomic_DNA"/>
</dbReference>
<feature type="domain" description="N-acetyltransferase" evidence="2">
    <location>
        <begin position="157"/>
        <end position="298"/>
    </location>
</feature>
<evidence type="ECO:0000313" key="4">
    <source>
        <dbReference type="Proteomes" id="UP001203761"/>
    </source>
</evidence>
<gene>
    <name evidence="3" type="ORF">Bequi_01665</name>
</gene>
<protein>
    <submittedName>
        <fullName evidence="3">GNAT family N-acetyltransferase</fullName>
        <ecNumber evidence="3">2.3.1.-</ecNumber>
    </submittedName>
</protein>
<keyword evidence="3" id="KW-0808">Transferase</keyword>
<dbReference type="InterPro" id="IPR025289">
    <property type="entry name" value="DUF4081"/>
</dbReference>
<dbReference type="Pfam" id="PF00583">
    <property type="entry name" value="Acetyltransf_1"/>
    <property type="match status" value="1"/>
</dbReference>
<dbReference type="PROSITE" id="PS51186">
    <property type="entry name" value="GNAT"/>
    <property type="match status" value="1"/>
</dbReference>
<keyword evidence="3" id="KW-0012">Acyltransferase</keyword>
<dbReference type="InterPro" id="IPR016181">
    <property type="entry name" value="Acyl_CoA_acyltransferase"/>
</dbReference>
<dbReference type="PANTHER" id="PTHR43072">
    <property type="entry name" value="N-ACETYLTRANSFERASE"/>
    <property type="match status" value="1"/>
</dbReference>
<dbReference type="GO" id="GO:0016746">
    <property type="term" value="F:acyltransferase activity"/>
    <property type="evidence" value="ECO:0007669"/>
    <property type="project" value="UniProtKB-KW"/>
</dbReference>
<feature type="region of interest" description="Disordered" evidence="1">
    <location>
        <begin position="132"/>
        <end position="153"/>
    </location>
</feature>
<dbReference type="RefSeq" id="WP_249736266.1">
    <property type="nucleotide sequence ID" value="NZ_JAKNCJ010000001.1"/>
</dbReference>
<accession>A0ABT0QY80</accession>
<comment type="caution">
    <text evidence="3">The sequence shown here is derived from an EMBL/GenBank/DDBJ whole genome shotgun (WGS) entry which is preliminary data.</text>
</comment>
<dbReference type="PANTHER" id="PTHR43072:SF54">
    <property type="entry name" value="GCN5-RELATED N-ACETYLTRANSFERASE"/>
    <property type="match status" value="1"/>
</dbReference>
<reference evidence="3" key="1">
    <citation type="submission" date="2022-02" db="EMBL/GenBank/DDBJ databases">
        <authorList>
            <person name="Lee M."/>
            <person name="Kim S.-J."/>
            <person name="Jung M.-Y."/>
        </authorList>
    </citation>
    <scope>NUCLEOTIDE SEQUENCE</scope>
    <source>
        <strain evidence="3">JHP9</strain>
    </source>
</reference>
<name>A0ABT0QY80_9MICO</name>
<organism evidence="3 4">
    <name type="scientific">Brachybacterium equifaecis</name>
    <dbReference type="NCBI Taxonomy" id="2910770"/>
    <lineage>
        <taxon>Bacteria</taxon>
        <taxon>Bacillati</taxon>
        <taxon>Actinomycetota</taxon>
        <taxon>Actinomycetes</taxon>
        <taxon>Micrococcales</taxon>
        <taxon>Dermabacteraceae</taxon>
        <taxon>Brachybacterium</taxon>
    </lineage>
</organism>
<evidence type="ECO:0000313" key="3">
    <source>
        <dbReference type="EMBL" id="MCL6422108.1"/>
    </source>
</evidence>
<dbReference type="Gene3D" id="3.40.630.30">
    <property type="match status" value="1"/>
</dbReference>
<dbReference type="Pfam" id="PF13312">
    <property type="entry name" value="DUF4081"/>
    <property type="match status" value="1"/>
</dbReference>
<proteinExistence type="predicted"/>
<dbReference type="EC" id="2.3.1.-" evidence="3"/>
<evidence type="ECO:0000256" key="1">
    <source>
        <dbReference type="SAM" id="MobiDB-lite"/>
    </source>
</evidence>
<dbReference type="CDD" id="cd04301">
    <property type="entry name" value="NAT_SF"/>
    <property type="match status" value="1"/>
</dbReference>
<dbReference type="SUPFAM" id="SSF55729">
    <property type="entry name" value="Acyl-CoA N-acyltransferases (Nat)"/>
    <property type="match status" value="1"/>
</dbReference>
<keyword evidence="4" id="KW-1185">Reference proteome</keyword>
<dbReference type="InterPro" id="IPR000182">
    <property type="entry name" value="GNAT_dom"/>
</dbReference>
<dbReference type="Proteomes" id="UP001203761">
    <property type="component" value="Unassembled WGS sequence"/>
</dbReference>
<sequence length="298" mass="31582">MFSRGDRLRPLRLTGAGAALELALSDPLPNALGGARLADLSRSPGIGQEFSIFGQDRRPLGVMWHGVNLSPISASPAALEAFGQEWSQRSRRCSSIVGERPAIEALWRHLEPSWGPGVREARWSQPLLVHRGASAGGPAPSATEDGAAAPGPGGARLALRQAVRGEEGLVLPAAVAMFREEVGADPLAHDGGRGYRSRIAHLIAQGRTYVVMREGRVLFKADVGAVLGPVAQIHGVWVDPAHRGEGIGRAAMADLARQVARDHAPQVSLYVNDFNEPARRAYAAAGFVQAGELSTILF</sequence>